<dbReference type="PANTHER" id="PTHR43080:SF2">
    <property type="entry name" value="CBS DOMAIN-CONTAINING PROTEIN"/>
    <property type="match status" value="1"/>
</dbReference>
<keyword evidence="1 2" id="KW-0129">CBS domain</keyword>
<proteinExistence type="predicted"/>
<gene>
    <name evidence="4" type="ORF">ACFQPS_15965</name>
</gene>
<evidence type="ECO:0000313" key="5">
    <source>
        <dbReference type="Proteomes" id="UP001596456"/>
    </source>
</evidence>
<accession>A0ABW2KX88</accession>
<organism evidence="4 5">
    <name type="scientific">Rhodocista pekingensis</name>
    <dbReference type="NCBI Taxonomy" id="201185"/>
    <lineage>
        <taxon>Bacteria</taxon>
        <taxon>Pseudomonadati</taxon>
        <taxon>Pseudomonadota</taxon>
        <taxon>Alphaproteobacteria</taxon>
        <taxon>Rhodospirillales</taxon>
        <taxon>Azospirillaceae</taxon>
        <taxon>Rhodocista</taxon>
    </lineage>
</organism>
<keyword evidence="5" id="KW-1185">Reference proteome</keyword>
<feature type="domain" description="CBS" evidence="3">
    <location>
        <begin position="7"/>
        <end position="63"/>
    </location>
</feature>
<dbReference type="Gene3D" id="3.10.580.10">
    <property type="entry name" value="CBS-domain"/>
    <property type="match status" value="1"/>
</dbReference>
<name>A0ABW2KX88_9PROT</name>
<dbReference type="SUPFAM" id="SSF54631">
    <property type="entry name" value="CBS-domain pair"/>
    <property type="match status" value="1"/>
</dbReference>
<reference evidence="5" key="1">
    <citation type="journal article" date="2019" name="Int. J. Syst. Evol. Microbiol.">
        <title>The Global Catalogue of Microorganisms (GCM) 10K type strain sequencing project: providing services to taxonomists for standard genome sequencing and annotation.</title>
        <authorList>
            <consortium name="The Broad Institute Genomics Platform"/>
            <consortium name="The Broad Institute Genome Sequencing Center for Infectious Disease"/>
            <person name="Wu L."/>
            <person name="Ma J."/>
        </authorList>
    </citation>
    <scope>NUCLEOTIDE SEQUENCE [LARGE SCALE GENOMIC DNA]</scope>
    <source>
        <strain evidence="5">CGMCC 1.16275</strain>
    </source>
</reference>
<dbReference type="InterPro" id="IPR051257">
    <property type="entry name" value="Diverse_CBS-Domain"/>
</dbReference>
<dbReference type="EMBL" id="JBHTCM010000018">
    <property type="protein sequence ID" value="MFC7334664.1"/>
    <property type="molecule type" value="Genomic_DNA"/>
</dbReference>
<dbReference type="CDD" id="cd04622">
    <property type="entry name" value="CBS_pair_HRP1_like"/>
    <property type="match status" value="1"/>
</dbReference>
<protein>
    <submittedName>
        <fullName evidence="4">CBS domain-containing protein</fullName>
    </submittedName>
</protein>
<feature type="domain" description="CBS" evidence="3">
    <location>
        <begin position="72"/>
        <end position="129"/>
    </location>
</feature>
<dbReference type="PROSITE" id="PS51371">
    <property type="entry name" value="CBS"/>
    <property type="match status" value="2"/>
</dbReference>
<evidence type="ECO:0000313" key="4">
    <source>
        <dbReference type="EMBL" id="MFC7334664.1"/>
    </source>
</evidence>
<evidence type="ECO:0000256" key="1">
    <source>
        <dbReference type="ARBA" id="ARBA00023122"/>
    </source>
</evidence>
<dbReference type="InterPro" id="IPR000644">
    <property type="entry name" value="CBS_dom"/>
</dbReference>
<evidence type="ECO:0000256" key="2">
    <source>
        <dbReference type="PROSITE-ProRule" id="PRU00703"/>
    </source>
</evidence>
<dbReference type="PANTHER" id="PTHR43080">
    <property type="entry name" value="CBS DOMAIN-CONTAINING PROTEIN CBSX3, MITOCHONDRIAL"/>
    <property type="match status" value="1"/>
</dbReference>
<comment type="caution">
    <text evidence="4">The sequence shown here is derived from an EMBL/GenBank/DDBJ whole genome shotgun (WGS) entry which is preliminary data.</text>
</comment>
<dbReference type="InterPro" id="IPR046342">
    <property type="entry name" value="CBS_dom_sf"/>
</dbReference>
<dbReference type="Pfam" id="PF00571">
    <property type="entry name" value="CBS"/>
    <property type="match status" value="2"/>
</dbReference>
<dbReference type="Proteomes" id="UP001596456">
    <property type="component" value="Unassembled WGS sequence"/>
</dbReference>
<dbReference type="SMART" id="SM00116">
    <property type="entry name" value="CBS"/>
    <property type="match status" value="2"/>
</dbReference>
<dbReference type="RefSeq" id="WP_377360212.1">
    <property type="nucleotide sequence ID" value="NZ_JBHTCM010000018.1"/>
</dbReference>
<sequence>MRVAEIMTRDVHFLSPDTSVQQAARLMAELDTGALPVGEAADLRGILTDRDVLIRVVAQGRDPATTPVDAVMSSDLLTCTADESVEAVVRRMESRQVRRVPVLEGGRVVGMLGARAILSAAGAATGAPVGEEPGGRGPLR</sequence>
<evidence type="ECO:0000259" key="3">
    <source>
        <dbReference type="PROSITE" id="PS51371"/>
    </source>
</evidence>